<dbReference type="CDD" id="cd21502">
    <property type="entry name" value="vWA_BABAM1"/>
    <property type="match status" value="1"/>
</dbReference>
<evidence type="ECO:0000256" key="5">
    <source>
        <dbReference type="ARBA" id="ARBA00023242"/>
    </source>
</evidence>
<comment type="caution">
    <text evidence="7">The sequence shown here is derived from an EMBL/GenBank/DDBJ whole genome shotgun (WGS) entry which is preliminary data.</text>
</comment>
<name>A0A1Y2AS81_9FUNG</name>
<keyword evidence="8" id="KW-1185">Reference proteome</keyword>
<sequence>MNNSNNEISVTNSTFYPEKIIFCIDISGEMNKILEFNDLPFPAYNNVESDFQTQKLSVPNSPNHSPMTSPPLPPRALIQTQEPISDLLNLNDDFNSMAINNNTINNDGFNSVTLMSPTGITDSNITNFNNNNNFGNNYSSLYKMNYDGEKDDNGHMSDNSRSSTPIKNFLKGNNDNSNIESPDNRKKSNSSLNFLKSNFPSLKQPVEITRLEAVKRYVKRFVSLKGSLCKDHQYAFVLLGVDSIWFSDFTSDYKNIINVMEEIPAQEEYIRNFGMDSLFNLLKERNLIPNILTSTHLLRIIFLYSRPTIPTINIDNPIFKQLQESKLFMFDCIYFHDKKSESFNPQSVFNELLKMEDPSNPSLFFDVIRNGQKFSIAMMKLIGHPLQRKIK</sequence>
<evidence type="ECO:0000256" key="6">
    <source>
        <dbReference type="SAM" id="MobiDB-lite"/>
    </source>
</evidence>
<dbReference type="GO" id="GO:0007095">
    <property type="term" value="P:mitotic G2 DNA damage checkpoint signaling"/>
    <property type="evidence" value="ECO:0007669"/>
    <property type="project" value="TreeGrafter"/>
</dbReference>
<keyword evidence="3" id="KW-0227">DNA damage</keyword>
<keyword evidence="5" id="KW-0539">Nucleus</keyword>
<organism evidence="7 8">
    <name type="scientific">Neocallimastix californiae</name>
    <dbReference type="NCBI Taxonomy" id="1754190"/>
    <lineage>
        <taxon>Eukaryota</taxon>
        <taxon>Fungi</taxon>
        <taxon>Fungi incertae sedis</taxon>
        <taxon>Chytridiomycota</taxon>
        <taxon>Chytridiomycota incertae sedis</taxon>
        <taxon>Neocallimastigomycetes</taxon>
        <taxon>Neocallimastigales</taxon>
        <taxon>Neocallimastigaceae</taxon>
        <taxon>Neocallimastix</taxon>
    </lineage>
</organism>
<evidence type="ECO:0008006" key="9">
    <source>
        <dbReference type="Google" id="ProtNLM"/>
    </source>
</evidence>
<dbReference type="Proteomes" id="UP000193920">
    <property type="component" value="Unassembled WGS sequence"/>
</dbReference>
<feature type="region of interest" description="Disordered" evidence="6">
    <location>
        <begin position="149"/>
        <end position="190"/>
    </location>
</feature>
<proteinExistence type="predicted"/>
<evidence type="ECO:0000256" key="4">
    <source>
        <dbReference type="ARBA" id="ARBA00023204"/>
    </source>
</evidence>
<keyword evidence="2" id="KW-0963">Cytoplasm</keyword>
<dbReference type="GO" id="GO:0006302">
    <property type="term" value="P:double-strand break repair"/>
    <property type="evidence" value="ECO:0007669"/>
    <property type="project" value="TreeGrafter"/>
</dbReference>
<protein>
    <recommendedName>
        <fullName evidence="9">BRISC and BRCA1-A complex member 1</fullName>
    </recommendedName>
</protein>
<evidence type="ECO:0000256" key="3">
    <source>
        <dbReference type="ARBA" id="ARBA00022763"/>
    </source>
</evidence>
<keyword evidence="4" id="KW-0234">DNA repair</keyword>
<evidence type="ECO:0000313" key="8">
    <source>
        <dbReference type="Proteomes" id="UP000193920"/>
    </source>
</evidence>
<dbReference type="OrthoDB" id="547311at2759"/>
<dbReference type="GO" id="GO:0045739">
    <property type="term" value="P:positive regulation of DNA repair"/>
    <property type="evidence" value="ECO:0007669"/>
    <property type="project" value="InterPro"/>
</dbReference>
<reference evidence="7 8" key="1">
    <citation type="submission" date="2016-08" db="EMBL/GenBank/DDBJ databases">
        <title>A Parts List for Fungal Cellulosomes Revealed by Comparative Genomics.</title>
        <authorList>
            <consortium name="DOE Joint Genome Institute"/>
            <person name="Haitjema C.H."/>
            <person name="Gilmore S.P."/>
            <person name="Henske J.K."/>
            <person name="Solomon K.V."/>
            <person name="De Groot R."/>
            <person name="Kuo A."/>
            <person name="Mondo S.J."/>
            <person name="Salamov A.A."/>
            <person name="Labutti K."/>
            <person name="Zhao Z."/>
            <person name="Chiniquy J."/>
            <person name="Barry K."/>
            <person name="Brewer H.M."/>
            <person name="Purvine S.O."/>
            <person name="Wright A.T."/>
            <person name="Boxma B."/>
            <person name="Van Alen T."/>
            <person name="Hackstein J.H."/>
            <person name="Baker S.E."/>
            <person name="Grigoriev I.V."/>
            <person name="O'Malley M.A."/>
        </authorList>
    </citation>
    <scope>NUCLEOTIDE SEQUENCE [LARGE SCALE GENOMIC DNA]</scope>
    <source>
        <strain evidence="7 8">G1</strain>
    </source>
</reference>
<dbReference type="GO" id="GO:0016604">
    <property type="term" value="C:nuclear body"/>
    <property type="evidence" value="ECO:0007669"/>
    <property type="project" value="TreeGrafter"/>
</dbReference>
<dbReference type="STRING" id="1754190.A0A1Y2AS81"/>
<dbReference type="InterPro" id="IPR026126">
    <property type="entry name" value="BABAM1"/>
</dbReference>
<evidence type="ECO:0000256" key="1">
    <source>
        <dbReference type="ARBA" id="ARBA00004123"/>
    </source>
</evidence>
<dbReference type="GO" id="GO:0070552">
    <property type="term" value="C:BRISC complex"/>
    <property type="evidence" value="ECO:0007669"/>
    <property type="project" value="InterPro"/>
</dbReference>
<accession>A0A1Y2AS81</accession>
<dbReference type="EMBL" id="MCOG01000212">
    <property type="protein sequence ID" value="ORY25392.1"/>
    <property type="molecule type" value="Genomic_DNA"/>
</dbReference>
<gene>
    <name evidence="7" type="ORF">LY90DRAFT_674854</name>
</gene>
<evidence type="ECO:0000256" key="2">
    <source>
        <dbReference type="ARBA" id="ARBA00022490"/>
    </source>
</evidence>
<feature type="region of interest" description="Disordered" evidence="6">
    <location>
        <begin position="55"/>
        <end position="75"/>
    </location>
</feature>
<feature type="compositionally biased region" description="Polar residues" evidence="6">
    <location>
        <begin position="156"/>
        <end position="181"/>
    </location>
</feature>
<dbReference type="AlphaFoldDB" id="A0A1Y2AS81"/>
<dbReference type="PANTHER" id="PTHR15660:SF1">
    <property type="entry name" value="BRISC AND BRCA1-A COMPLEX MEMBER 1"/>
    <property type="match status" value="1"/>
</dbReference>
<feature type="compositionally biased region" description="Polar residues" evidence="6">
    <location>
        <begin position="55"/>
        <end position="67"/>
    </location>
</feature>
<evidence type="ECO:0000313" key="7">
    <source>
        <dbReference type="EMBL" id="ORY25392.1"/>
    </source>
</evidence>
<dbReference type="PANTHER" id="PTHR15660">
    <property type="entry name" value="BRISC AND BRCA1-A COMPLEX MEMBER 1"/>
    <property type="match status" value="1"/>
</dbReference>
<comment type="subcellular location">
    <subcellularLocation>
        <location evidence="1">Nucleus</location>
    </subcellularLocation>
</comment>